<gene>
    <name evidence="2" type="ORF">GIY23_15000</name>
</gene>
<feature type="transmembrane region" description="Helical" evidence="1">
    <location>
        <begin position="186"/>
        <end position="209"/>
    </location>
</feature>
<dbReference type="PANTHER" id="PTHR37305">
    <property type="entry name" value="INTEGRAL MEMBRANE PROTEIN-RELATED"/>
    <property type="match status" value="1"/>
</dbReference>
<keyword evidence="1" id="KW-0812">Transmembrane</keyword>
<feature type="transmembrane region" description="Helical" evidence="1">
    <location>
        <begin position="51"/>
        <end position="72"/>
    </location>
</feature>
<feature type="transmembrane region" description="Helical" evidence="1">
    <location>
        <begin position="103"/>
        <end position="128"/>
    </location>
</feature>
<sequence length="259" mass="27007">MQRQLRRRRTGITLTFLALLPVLVWAAFALGGNDDDGSRLVDFATSSGLNFATFTLFASANFLLVVVVALFFGDTVASEASWSSLRYLLAAPIPRARLLRQKALVAASLSGIGLLLLALVALGIGIVVHGGGQLVSPGGQALDLLPGVVSFAGAVLYVAVNLTWVAGLATWLGVATDAPLGAVGGAVVVSIVSTILDQITALGALRSFLPTHYATAWRDLLSDEVDWANMINGTATSLAYATAFGVLAVLHFSRRDVTS</sequence>
<dbReference type="PANTHER" id="PTHR37305:SF1">
    <property type="entry name" value="MEMBRANE PROTEIN"/>
    <property type="match status" value="1"/>
</dbReference>
<reference evidence="3" key="1">
    <citation type="submission" date="2019-11" db="EMBL/GenBank/DDBJ databases">
        <title>The complete genome sequence of Saccharopolyspora sp. E2A.</title>
        <authorList>
            <person name="Zhang G."/>
        </authorList>
    </citation>
    <scope>NUCLEOTIDE SEQUENCE [LARGE SCALE GENOMIC DNA]</scope>
    <source>
        <strain evidence="3">E2A</strain>
    </source>
</reference>
<evidence type="ECO:0000313" key="3">
    <source>
        <dbReference type="Proteomes" id="UP000371041"/>
    </source>
</evidence>
<keyword evidence="1" id="KW-0472">Membrane</keyword>
<protein>
    <submittedName>
        <fullName evidence="2">ABC transporter permease subunit</fullName>
    </submittedName>
</protein>
<name>A0A5Q3QLL2_9PSEU</name>
<evidence type="ECO:0000313" key="2">
    <source>
        <dbReference type="EMBL" id="QGK72309.1"/>
    </source>
</evidence>
<accession>A0A5Q3QLL2</accession>
<keyword evidence="1" id="KW-1133">Transmembrane helix</keyword>
<dbReference type="Proteomes" id="UP000371041">
    <property type="component" value="Chromosome"/>
</dbReference>
<feature type="transmembrane region" description="Helical" evidence="1">
    <location>
        <begin position="229"/>
        <end position="250"/>
    </location>
</feature>
<dbReference type="AlphaFoldDB" id="A0A5Q3QLL2"/>
<evidence type="ECO:0000256" key="1">
    <source>
        <dbReference type="SAM" id="Phobius"/>
    </source>
</evidence>
<organism evidence="2 3">
    <name type="scientific">Allosaccharopolyspora coralli</name>
    <dbReference type="NCBI Taxonomy" id="2665642"/>
    <lineage>
        <taxon>Bacteria</taxon>
        <taxon>Bacillati</taxon>
        <taxon>Actinomycetota</taxon>
        <taxon>Actinomycetes</taxon>
        <taxon>Pseudonocardiales</taxon>
        <taxon>Pseudonocardiaceae</taxon>
        <taxon>Allosaccharopolyspora</taxon>
    </lineage>
</organism>
<feature type="transmembrane region" description="Helical" evidence="1">
    <location>
        <begin position="12"/>
        <end position="31"/>
    </location>
</feature>
<keyword evidence="3" id="KW-1185">Reference proteome</keyword>
<dbReference type="KEGG" id="sace:GIY23_15000"/>
<feature type="transmembrane region" description="Helical" evidence="1">
    <location>
        <begin position="148"/>
        <end position="174"/>
    </location>
</feature>
<proteinExistence type="predicted"/>
<dbReference type="Pfam" id="PF12730">
    <property type="entry name" value="ABC2_membrane_4"/>
    <property type="match status" value="1"/>
</dbReference>
<dbReference type="EMBL" id="CP045929">
    <property type="protein sequence ID" value="QGK72309.1"/>
    <property type="molecule type" value="Genomic_DNA"/>
</dbReference>